<dbReference type="OrthoDB" id="10038475at2759"/>
<feature type="domain" description="Condensin II complex subunit H2 N-terminal" evidence="2">
    <location>
        <begin position="8"/>
        <end position="88"/>
    </location>
</feature>
<evidence type="ECO:0000259" key="2">
    <source>
        <dbReference type="Pfam" id="PF06278"/>
    </source>
</evidence>
<dbReference type="GO" id="GO:0010032">
    <property type="term" value="P:meiotic chromosome condensation"/>
    <property type="evidence" value="ECO:0007669"/>
    <property type="project" value="TreeGrafter"/>
</dbReference>
<reference evidence="3 4" key="1">
    <citation type="submission" date="2019-03" db="EMBL/GenBank/DDBJ databases">
        <title>Single cell metagenomics reveals metabolic interactions within the superorganism composed of flagellate Streblomastix strix and complex community of Bacteroidetes bacteria on its surface.</title>
        <authorList>
            <person name="Treitli S.C."/>
            <person name="Kolisko M."/>
            <person name="Husnik F."/>
            <person name="Keeling P."/>
            <person name="Hampl V."/>
        </authorList>
    </citation>
    <scope>NUCLEOTIDE SEQUENCE [LARGE SCALE GENOMIC DNA]</scope>
    <source>
        <strain evidence="3">ST1C</strain>
    </source>
</reference>
<feature type="region of interest" description="Disordered" evidence="1">
    <location>
        <begin position="164"/>
        <end position="245"/>
    </location>
</feature>
<sequence>MSQKFDSQYSHLLQPLRNLADNWHIDIASDLEQYVSELEQINLEPELIASFSFAQAAMMISGSSHIYGKKVEFLFSLLFQTLERMVANGEGLFDADFAKGAIQALEGDPDDENGTGRAREGKLKDTLAQLRQRKNAGAQWDLANAPFTLLDDQMKESSKIYLPGESSNIFPGADKNNQSRYQSEDVPYPTNPYSTPQPSSLLTLSSTSDVDQFGESEADRRIEQDKLKIKGRGKGNKQENQKGDQLPKAISWLEKFTIHPSGAVLIGSSPQFYTDSGLIFSPPQQIQQQKQQYQYSSSSLTINQN</sequence>
<protein>
    <recommendedName>
        <fullName evidence="2">Condensin II complex subunit H2 N-terminal domain-containing protein</fullName>
    </recommendedName>
</protein>
<dbReference type="PANTHER" id="PTHR14324:SF3">
    <property type="entry name" value="CONDENSIN-2 COMPLEX SUBUNIT H2"/>
    <property type="match status" value="1"/>
</dbReference>
<evidence type="ECO:0000313" key="3">
    <source>
        <dbReference type="EMBL" id="KAA6377870.1"/>
    </source>
</evidence>
<feature type="compositionally biased region" description="Polar residues" evidence="1">
    <location>
        <begin position="165"/>
        <end position="181"/>
    </location>
</feature>
<dbReference type="GO" id="GO:0003682">
    <property type="term" value="F:chromatin binding"/>
    <property type="evidence" value="ECO:0007669"/>
    <property type="project" value="TreeGrafter"/>
</dbReference>
<dbReference type="EMBL" id="SNRW01009520">
    <property type="protein sequence ID" value="KAA6377870.1"/>
    <property type="molecule type" value="Genomic_DNA"/>
</dbReference>
<evidence type="ECO:0000313" key="4">
    <source>
        <dbReference type="Proteomes" id="UP000324800"/>
    </source>
</evidence>
<accession>A0A5J4V6B2</accession>
<dbReference type="PANTHER" id="PTHR14324">
    <property type="entry name" value="CONDENSIN-2 COMPLEX SUBUNIT H2"/>
    <property type="match status" value="1"/>
</dbReference>
<dbReference type="AlphaFoldDB" id="A0A5J4V6B2"/>
<proteinExistence type="predicted"/>
<dbReference type="GO" id="GO:0051306">
    <property type="term" value="P:mitotic sister chromatid separation"/>
    <property type="evidence" value="ECO:0007669"/>
    <property type="project" value="TreeGrafter"/>
</dbReference>
<feature type="non-terminal residue" evidence="3">
    <location>
        <position position="305"/>
    </location>
</feature>
<comment type="caution">
    <text evidence="3">The sequence shown here is derived from an EMBL/GenBank/DDBJ whole genome shotgun (WGS) entry which is preliminary data.</text>
</comment>
<feature type="compositionally biased region" description="Low complexity" evidence="1">
    <location>
        <begin position="284"/>
        <end position="299"/>
    </location>
</feature>
<feature type="compositionally biased region" description="Basic and acidic residues" evidence="1">
    <location>
        <begin position="217"/>
        <end position="228"/>
    </location>
</feature>
<feature type="region of interest" description="Disordered" evidence="1">
    <location>
        <begin position="284"/>
        <end position="305"/>
    </location>
</feature>
<name>A0A5J4V6B2_9EUKA</name>
<feature type="compositionally biased region" description="Low complexity" evidence="1">
    <location>
        <begin position="192"/>
        <end position="208"/>
    </location>
</feature>
<gene>
    <name evidence="3" type="ORF">EZS28_026601</name>
</gene>
<dbReference type="Pfam" id="PF06278">
    <property type="entry name" value="CNDH2_N"/>
    <property type="match status" value="1"/>
</dbReference>
<dbReference type="GO" id="GO:0005634">
    <property type="term" value="C:nucleus"/>
    <property type="evidence" value="ECO:0007669"/>
    <property type="project" value="TreeGrafter"/>
</dbReference>
<dbReference type="InterPro" id="IPR009378">
    <property type="entry name" value="H2_N"/>
</dbReference>
<dbReference type="Proteomes" id="UP000324800">
    <property type="component" value="Unassembled WGS sequence"/>
</dbReference>
<evidence type="ECO:0000256" key="1">
    <source>
        <dbReference type="SAM" id="MobiDB-lite"/>
    </source>
</evidence>
<dbReference type="GO" id="GO:0000796">
    <property type="term" value="C:condensin complex"/>
    <property type="evidence" value="ECO:0007669"/>
    <property type="project" value="TreeGrafter"/>
</dbReference>
<organism evidence="3 4">
    <name type="scientific">Streblomastix strix</name>
    <dbReference type="NCBI Taxonomy" id="222440"/>
    <lineage>
        <taxon>Eukaryota</taxon>
        <taxon>Metamonada</taxon>
        <taxon>Preaxostyla</taxon>
        <taxon>Oxymonadida</taxon>
        <taxon>Streblomastigidae</taxon>
        <taxon>Streblomastix</taxon>
    </lineage>
</organism>
<dbReference type="InterPro" id="IPR031739">
    <property type="entry name" value="Ncaph2"/>
</dbReference>